<evidence type="ECO:0000256" key="1">
    <source>
        <dbReference type="ARBA" id="ARBA00018672"/>
    </source>
</evidence>
<dbReference type="GO" id="GO:0003677">
    <property type="term" value="F:DNA binding"/>
    <property type="evidence" value="ECO:0007669"/>
    <property type="project" value="UniProtKB-KW"/>
</dbReference>
<dbReference type="SMART" id="SM00448">
    <property type="entry name" value="REC"/>
    <property type="match status" value="1"/>
</dbReference>
<dbReference type="GO" id="GO:0000160">
    <property type="term" value="P:phosphorelay signal transduction system"/>
    <property type="evidence" value="ECO:0007669"/>
    <property type="project" value="InterPro"/>
</dbReference>
<dbReference type="InterPro" id="IPR011006">
    <property type="entry name" value="CheY-like_superfamily"/>
</dbReference>
<dbReference type="PANTHER" id="PTHR43214">
    <property type="entry name" value="TWO-COMPONENT RESPONSE REGULATOR"/>
    <property type="match status" value="1"/>
</dbReference>
<dbReference type="Proteomes" id="UP001163687">
    <property type="component" value="Chromosome"/>
</dbReference>
<protein>
    <recommendedName>
        <fullName evidence="1">Stage 0 sporulation protein A homolog</fullName>
    </recommendedName>
</protein>
<reference evidence="10" key="1">
    <citation type="submission" date="2022-03" db="EMBL/GenBank/DDBJ databases">
        <title>Complete genome sequence of Caldinitratiruptor microaerophilus.</title>
        <authorList>
            <person name="Mukaiyama R."/>
            <person name="Nishiyama T."/>
            <person name="Ueda K."/>
        </authorList>
    </citation>
    <scope>NUCLEOTIDE SEQUENCE</scope>
    <source>
        <strain evidence="10">JCM 16183</strain>
    </source>
</reference>
<dbReference type="PROSITE" id="PS50043">
    <property type="entry name" value="HTH_LUXR_2"/>
    <property type="match status" value="1"/>
</dbReference>
<keyword evidence="2 7" id="KW-0597">Phosphoprotein</keyword>
<dbReference type="PANTHER" id="PTHR43214:SF43">
    <property type="entry name" value="TWO-COMPONENT RESPONSE REGULATOR"/>
    <property type="match status" value="1"/>
</dbReference>
<gene>
    <name evidence="10" type="ORF">caldi_33840</name>
</gene>
<evidence type="ECO:0000256" key="7">
    <source>
        <dbReference type="PROSITE-ProRule" id="PRU00169"/>
    </source>
</evidence>
<dbReference type="Pfam" id="PF00072">
    <property type="entry name" value="Response_reg"/>
    <property type="match status" value="1"/>
</dbReference>
<dbReference type="AlphaFoldDB" id="A0AA35CMZ7"/>
<evidence type="ECO:0000256" key="5">
    <source>
        <dbReference type="ARBA" id="ARBA00023163"/>
    </source>
</evidence>
<dbReference type="Gene3D" id="3.40.50.2300">
    <property type="match status" value="1"/>
</dbReference>
<dbReference type="InterPro" id="IPR016032">
    <property type="entry name" value="Sig_transdc_resp-reg_C-effctor"/>
</dbReference>
<dbReference type="PROSITE" id="PS00622">
    <property type="entry name" value="HTH_LUXR_1"/>
    <property type="match status" value="1"/>
</dbReference>
<dbReference type="CDD" id="cd17535">
    <property type="entry name" value="REC_NarL-like"/>
    <property type="match status" value="1"/>
</dbReference>
<keyword evidence="5" id="KW-0804">Transcription</keyword>
<evidence type="ECO:0000256" key="2">
    <source>
        <dbReference type="ARBA" id="ARBA00022553"/>
    </source>
</evidence>
<dbReference type="RefSeq" id="WP_264842885.1">
    <property type="nucleotide sequence ID" value="NZ_AP025628.1"/>
</dbReference>
<dbReference type="InterPro" id="IPR058245">
    <property type="entry name" value="NreC/VraR/RcsB-like_REC"/>
</dbReference>
<feature type="domain" description="Response regulatory" evidence="9">
    <location>
        <begin position="5"/>
        <end position="121"/>
    </location>
</feature>
<keyword evidence="3" id="KW-0805">Transcription regulation</keyword>
<sequence>MQTVRTLIVDDSPLSRRGIAAVLGEDPSFEVVGEAADGMEAVEKAQVLMPDLVLMDIRMPRMDGLEATKRIKAVLPYVTIVILSVSEDVQDFFEAIKYGAQGYLLKDMHPEQWLEYLRAVMNGDVRVSRSVASHILREFAQSAAEGEAAGELTAREREVLEAVASGLSNREIGQRLHIAETTVKNHLRNILTKLHLRNRTELVAYAYQHGWLRRTPGGTAGRSPGG</sequence>
<dbReference type="PRINTS" id="PR00038">
    <property type="entry name" value="HTHLUXR"/>
</dbReference>
<dbReference type="SUPFAM" id="SSF46894">
    <property type="entry name" value="C-terminal effector domain of the bipartite response regulators"/>
    <property type="match status" value="1"/>
</dbReference>
<comment type="function">
    <text evidence="6">May play the central regulatory role in sporulation. It may be an element of the effector pathway responsible for the activation of sporulation genes in response to nutritional stress. Spo0A may act in concert with spo0H (a sigma factor) to control the expression of some genes that are critical to the sporulation process.</text>
</comment>
<dbReference type="InterPro" id="IPR039420">
    <property type="entry name" value="WalR-like"/>
</dbReference>
<dbReference type="InterPro" id="IPR001789">
    <property type="entry name" value="Sig_transdc_resp-reg_receiver"/>
</dbReference>
<evidence type="ECO:0000259" key="8">
    <source>
        <dbReference type="PROSITE" id="PS50043"/>
    </source>
</evidence>
<name>A0AA35CMZ7_9FIRM</name>
<accession>A0AA35CMZ7</accession>
<evidence type="ECO:0000259" key="9">
    <source>
        <dbReference type="PROSITE" id="PS50110"/>
    </source>
</evidence>
<organism evidence="10 11">
    <name type="scientific">Caldinitratiruptor microaerophilus</name>
    <dbReference type="NCBI Taxonomy" id="671077"/>
    <lineage>
        <taxon>Bacteria</taxon>
        <taxon>Bacillati</taxon>
        <taxon>Bacillota</taxon>
        <taxon>Clostridia</taxon>
        <taxon>Eubacteriales</taxon>
        <taxon>Symbiobacteriaceae</taxon>
        <taxon>Caldinitratiruptor</taxon>
    </lineage>
</organism>
<dbReference type="EMBL" id="AP025628">
    <property type="protein sequence ID" value="BDG62294.1"/>
    <property type="molecule type" value="Genomic_DNA"/>
</dbReference>
<feature type="modified residue" description="4-aspartylphosphate" evidence="7">
    <location>
        <position position="56"/>
    </location>
</feature>
<evidence type="ECO:0000313" key="10">
    <source>
        <dbReference type="EMBL" id="BDG62294.1"/>
    </source>
</evidence>
<evidence type="ECO:0000256" key="6">
    <source>
        <dbReference type="ARBA" id="ARBA00024867"/>
    </source>
</evidence>
<dbReference type="SUPFAM" id="SSF52172">
    <property type="entry name" value="CheY-like"/>
    <property type="match status" value="1"/>
</dbReference>
<evidence type="ECO:0000313" key="11">
    <source>
        <dbReference type="Proteomes" id="UP001163687"/>
    </source>
</evidence>
<feature type="domain" description="HTH luxR-type" evidence="8">
    <location>
        <begin position="145"/>
        <end position="210"/>
    </location>
</feature>
<dbReference type="Pfam" id="PF00196">
    <property type="entry name" value="GerE"/>
    <property type="match status" value="1"/>
</dbReference>
<dbReference type="PROSITE" id="PS50110">
    <property type="entry name" value="RESPONSE_REGULATORY"/>
    <property type="match status" value="1"/>
</dbReference>
<dbReference type="CDD" id="cd06170">
    <property type="entry name" value="LuxR_C_like"/>
    <property type="match status" value="1"/>
</dbReference>
<evidence type="ECO:0000256" key="4">
    <source>
        <dbReference type="ARBA" id="ARBA00023125"/>
    </source>
</evidence>
<dbReference type="KEGG" id="cmic:caldi_33840"/>
<evidence type="ECO:0000256" key="3">
    <source>
        <dbReference type="ARBA" id="ARBA00023015"/>
    </source>
</evidence>
<proteinExistence type="predicted"/>
<dbReference type="SMART" id="SM00421">
    <property type="entry name" value="HTH_LUXR"/>
    <property type="match status" value="1"/>
</dbReference>
<dbReference type="InterPro" id="IPR000792">
    <property type="entry name" value="Tscrpt_reg_LuxR_C"/>
</dbReference>
<keyword evidence="4 10" id="KW-0238">DNA-binding</keyword>
<keyword evidence="11" id="KW-1185">Reference proteome</keyword>
<dbReference type="GO" id="GO:0006355">
    <property type="term" value="P:regulation of DNA-templated transcription"/>
    <property type="evidence" value="ECO:0007669"/>
    <property type="project" value="InterPro"/>
</dbReference>